<reference evidence="2 3" key="1">
    <citation type="submission" date="2019-07" db="EMBL/GenBank/DDBJ databases">
        <title>Genomics analysis of Aphanomyces spp. identifies a new class of oomycete effector associated with host adaptation.</title>
        <authorList>
            <person name="Gaulin E."/>
        </authorList>
    </citation>
    <scope>NUCLEOTIDE SEQUENCE [LARGE SCALE GENOMIC DNA]</scope>
    <source>
        <strain evidence="2 3">ATCC 201684</strain>
    </source>
</reference>
<evidence type="ECO:0000256" key="1">
    <source>
        <dbReference type="SAM" id="MobiDB-lite"/>
    </source>
</evidence>
<proteinExistence type="predicted"/>
<evidence type="ECO:0000313" key="3">
    <source>
        <dbReference type="Proteomes" id="UP000481153"/>
    </source>
</evidence>
<gene>
    <name evidence="2" type="ORF">Ae201684_009071</name>
</gene>
<dbReference type="EMBL" id="VJMJ01000117">
    <property type="protein sequence ID" value="KAF0734206.1"/>
    <property type="molecule type" value="Genomic_DNA"/>
</dbReference>
<dbReference type="Proteomes" id="UP000481153">
    <property type="component" value="Unassembled WGS sequence"/>
</dbReference>
<protein>
    <submittedName>
        <fullName evidence="2">Uncharacterized protein</fullName>
    </submittedName>
</protein>
<dbReference type="AlphaFoldDB" id="A0A6G0X2Z1"/>
<sequence>MTRKLHSMKNPLYCQMLPKLTRVSTKTLGGEGSLEGCGVRTRVRRLSALSRLEPAGTAVEVSPDKQFAAILSLAVGTTIFGRRLQGVGDIIASVVHVVHWVSASRRRWDIMQNGSLGTRVRQLVALGRLEPAGTTVEVSPDVQVATRGRLAVSAAVVRRGAGCAGKVIALVVNIRFGLTTSGCGWGWNIMQNSSLGTRTRQFVALGRLEPAGTAVKVTPDVQVATSGGLTVGTAVVRRGAGRAGKVIALEVNVRFGLGTSGQVRVGANSRLGTRHMQLFTLAVLEPASTAVVVSPDKQLAARGRLAVATTVVRGCTGSGGQVKTRIVDIVLDGIAVTRRGYVWGGSRSSGRGNSWGSSRGSSSGRGRSCSEG</sequence>
<feature type="region of interest" description="Disordered" evidence="1">
    <location>
        <begin position="346"/>
        <end position="372"/>
    </location>
</feature>
<evidence type="ECO:0000313" key="2">
    <source>
        <dbReference type="EMBL" id="KAF0734206.1"/>
    </source>
</evidence>
<keyword evidence="3" id="KW-1185">Reference proteome</keyword>
<comment type="caution">
    <text evidence="2">The sequence shown here is derived from an EMBL/GenBank/DDBJ whole genome shotgun (WGS) entry which is preliminary data.</text>
</comment>
<name>A0A6G0X2Z1_9STRA</name>
<accession>A0A6G0X2Z1</accession>
<organism evidence="2 3">
    <name type="scientific">Aphanomyces euteiches</name>
    <dbReference type="NCBI Taxonomy" id="100861"/>
    <lineage>
        <taxon>Eukaryota</taxon>
        <taxon>Sar</taxon>
        <taxon>Stramenopiles</taxon>
        <taxon>Oomycota</taxon>
        <taxon>Saprolegniomycetes</taxon>
        <taxon>Saprolegniales</taxon>
        <taxon>Verrucalvaceae</taxon>
        <taxon>Aphanomyces</taxon>
    </lineage>
</organism>